<evidence type="ECO:0000256" key="2">
    <source>
        <dbReference type="SAM" id="SignalP"/>
    </source>
</evidence>
<dbReference type="GO" id="GO:0008236">
    <property type="term" value="F:serine-type peptidase activity"/>
    <property type="evidence" value="ECO:0007669"/>
    <property type="project" value="InterPro"/>
</dbReference>
<feature type="signal peptide" evidence="2">
    <location>
        <begin position="1"/>
        <end position="27"/>
    </location>
</feature>
<dbReference type="SMART" id="SM00245">
    <property type="entry name" value="TSPc"/>
    <property type="match status" value="1"/>
</dbReference>
<evidence type="ECO:0000259" key="3">
    <source>
        <dbReference type="SMART" id="SM00245"/>
    </source>
</evidence>
<dbReference type="EMBL" id="JAENIJ010000005">
    <property type="protein sequence ID" value="MBK1881727.1"/>
    <property type="molecule type" value="Genomic_DNA"/>
</dbReference>
<dbReference type="AlphaFoldDB" id="A0A934S8P0"/>
<name>A0A934S8P0_9BACT</name>
<dbReference type="PANTHER" id="PTHR11261:SF3">
    <property type="entry name" value="RETINOL-BINDING PROTEIN 3"/>
    <property type="match status" value="1"/>
</dbReference>
<keyword evidence="2" id="KW-0732">Signal</keyword>
<feature type="domain" description="Tail specific protease" evidence="3">
    <location>
        <begin position="77"/>
        <end position="320"/>
    </location>
</feature>
<proteinExistence type="predicted"/>
<dbReference type="CDD" id="cd07563">
    <property type="entry name" value="Peptidase_S41_IRBP"/>
    <property type="match status" value="1"/>
</dbReference>
<reference evidence="4" key="1">
    <citation type="submission" date="2021-01" db="EMBL/GenBank/DDBJ databases">
        <title>Modified the classification status of verrucomicrobia.</title>
        <authorList>
            <person name="Feng X."/>
        </authorList>
    </citation>
    <scope>NUCLEOTIDE SEQUENCE</scope>
    <source>
        <strain evidence="4">KCTC 22041</strain>
    </source>
</reference>
<dbReference type="Gene3D" id="3.90.226.10">
    <property type="entry name" value="2-enoyl-CoA Hydratase, Chain A, domain 1"/>
    <property type="match status" value="1"/>
</dbReference>
<accession>A0A934S8P0</accession>
<feature type="region of interest" description="Disordered" evidence="1">
    <location>
        <begin position="102"/>
        <end position="139"/>
    </location>
</feature>
<dbReference type="GO" id="GO:0006508">
    <property type="term" value="P:proteolysis"/>
    <property type="evidence" value="ECO:0007669"/>
    <property type="project" value="InterPro"/>
</dbReference>
<keyword evidence="5" id="KW-1185">Reference proteome</keyword>
<dbReference type="RefSeq" id="WP_200268155.1">
    <property type="nucleotide sequence ID" value="NZ_JAENIJ010000005.1"/>
</dbReference>
<dbReference type="Pfam" id="PF03572">
    <property type="entry name" value="Peptidase_S41"/>
    <property type="match status" value="1"/>
</dbReference>
<dbReference type="InterPro" id="IPR029045">
    <property type="entry name" value="ClpP/crotonase-like_dom_sf"/>
</dbReference>
<dbReference type="Proteomes" id="UP000603141">
    <property type="component" value="Unassembled WGS sequence"/>
</dbReference>
<dbReference type="SUPFAM" id="SSF52096">
    <property type="entry name" value="ClpP/crotonase"/>
    <property type="match status" value="1"/>
</dbReference>
<sequence length="339" mass="36902">MKFSPSVLKHACSVALAISFASTSIYADTVSESDTHEIIANLTDRLVDAYPFPEISAKYQAGLLENEKAGKYKDLSDQDLAKQLTEDLRTIHKDVHLNVIFRKPAPDQNGDDQGRQRRPRGNNGRGQGRARSNFGFNSVDLDSQKSTAYLDIPGPFMASDEAFEAAGAAMTLSAHSKYVILDIRHNPGGTGQMGRFIASYFFQTGQEQFYLNGFHKDRSMDDQEWTYSYVPGRRNPDAKVYILIGPGTGSASEGFAYAMQKMGRATIVGKPSAGAGIAGSFIPLKNGSGFSAFIPVKMVVGPRTLEGWEGTGVIPDVDSGDKNALDVARELIDEDLKKN</sequence>
<dbReference type="PANTHER" id="PTHR11261">
    <property type="entry name" value="INTERPHOTORECEPTOR RETINOID-BINDING PROTEIN"/>
    <property type="match status" value="1"/>
</dbReference>
<dbReference type="Gene3D" id="3.30.750.44">
    <property type="match status" value="1"/>
</dbReference>
<evidence type="ECO:0000313" key="5">
    <source>
        <dbReference type="Proteomes" id="UP000603141"/>
    </source>
</evidence>
<evidence type="ECO:0000313" key="4">
    <source>
        <dbReference type="EMBL" id="MBK1881727.1"/>
    </source>
</evidence>
<organism evidence="4 5">
    <name type="scientific">Luteolibacter pohnpeiensis</name>
    <dbReference type="NCBI Taxonomy" id="454153"/>
    <lineage>
        <taxon>Bacteria</taxon>
        <taxon>Pseudomonadati</taxon>
        <taxon>Verrucomicrobiota</taxon>
        <taxon>Verrucomicrobiia</taxon>
        <taxon>Verrucomicrobiales</taxon>
        <taxon>Verrucomicrobiaceae</taxon>
        <taxon>Luteolibacter</taxon>
    </lineage>
</organism>
<feature type="chain" id="PRO_5037947080" evidence="2">
    <location>
        <begin position="28"/>
        <end position="339"/>
    </location>
</feature>
<dbReference type="Pfam" id="PF11918">
    <property type="entry name" value="Peptidase_S41_N"/>
    <property type="match status" value="1"/>
</dbReference>
<comment type="caution">
    <text evidence="4">The sequence shown here is derived from an EMBL/GenBank/DDBJ whole genome shotgun (WGS) entry which is preliminary data.</text>
</comment>
<protein>
    <submittedName>
        <fullName evidence="4">S41 family peptidase</fullName>
    </submittedName>
</protein>
<evidence type="ECO:0000256" key="1">
    <source>
        <dbReference type="SAM" id="MobiDB-lite"/>
    </source>
</evidence>
<gene>
    <name evidence="4" type="ORF">JIN85_04835</name>
</gene>
<dbReference type="InterPro" id="IPR005151">
    <property type="entry name" value="Tail-specific_protease"/>
</dbReference>